<evidence type="ECO:0000256" key="1">
    <source>
        <dbReference type="ARBA" id="ARBA00010057"/>
    </source>
</evidence>
<dbReference type="FunFam" id="2.60.40.780:FF:000001">
    <property type="entry name" value="von Hippel-Lindau disease tumor suppressor"/>
    <property type="match status" value="1"/>
</dbReference>
<dbReference type="Gene3D" id="1.10.750.10">
    <property type="entry name" value="von Hippel-Lindau disease tumour suppressor, alpha domain"/>
    <property type="match status" value="1"/>
</dbReference>
<dbReference type="STRING" id="126957.T1J7I0"/>
<dbReference type="Pfam" id="PF01847">
    <property type="entry name" value="VHL"/>
    <property type="match status" value="1"/>
</dbReference>
<dbReference type="InterPro" id="IPR037139">
    <property type="entry name" value="VHL_alpha_dom_sf"/>
</dbReference>
<feature type="domain" description="von Hippel-Lindau disease tumour suppressor beta" evidence="2">
    <location>
        <begin position="11"/>
        <end position="82"/>
    </location>
</feature>
<proteinExistence type="inferred from homology"/>
<dbReference type="InterPro" id="IPR036208">
    <property type="entry name" value="VHL_sf"/>
</dbReference>
<dbReference type="OMA" id="WFFRDYY"/>
<organism evidence="3 4">
    <name type="scientific">Strigamia maritima</name>
    <name type="common">European centipede</name>
    <name type="synonym">Geophilus maritimus</name>
    <dbReference type="NCBI Taxonomy" id="126957"/>
    <lineage>
        <taxon>Eukaryota</taxon>
        <taxon>Metazoa</taxon>
        <taxon>Ecdysozoa</taxon>
        <taxon>Arthropoda</taxon>
        <taxon>Myriapoda</taxon>
        <taxon>Chilopoda</taxon>
        <taxon>Pleurostigmophora</taxon>
        <taxon>Geophilomorpha</taxon>
        <taxon>Linotaeniidae</taxon>
        <taxon>Strigamia</taxon>
    </lineage>
</organism>
<dbReference type="Proteomes" id="UP000014500">
    <property type="component" value="Unassembled WGS sequence"/>
</dbReference>
<dbReference type="EnsemblMetazoa" id="SMAR009629-RA">
    <property type="protein sequence ID" value="SMAR009629-PA"/>
    <property type="gene ID" value="SMAR009629"/>
</dbReference>
<comment type="similarity">
    <text evidence="1">Belongs to the VHL family.</text>
</comment>
<evidence type="ECO:0000313" key="4">
    <source>
        <dbReference type="Proteomes" id="UP000014500"/>
    </source>
</evidence>
<dbReference type="HOGENOM" id="CLU_116090_1_0_1"/>
<protein>
    <recommendedName>
        <fullName evidence="2">von Hippel-Lindau disease tumour suppressor beta domain-containing protein</fullName>
    </recommendedName>
</protein>
<dbReference type="PhylomeDB" id="T1J7I0"/>
<dbReference type="eggNOG" id="KOG4710">
    <property type="taxonomic scope" value="Eukaryota"/>
</dbReference>
<dbReference type="InterPro" id="IPR022772">
    <property type="entry name" value="VHL_tumour_suppress_b/a_dom"/>
</dbReference>
<dbReference type="InterPro" id="IPR024053">
    <property type="entry name" value="VHL_beta_dom"/>
</dbReference>
<dbReference type="Gene3D" id="2.60.40.780">
    <property type="entry name" value="von Hippel-Lindau disease tumour suppressor, beta domain"/>
    <property type="match status" value="1"/>
</dbReference>
<keyword evidence="4" id="KW-1185">Reference proteome</keyword>
<evidence type="ECO:0000259" key="2">
    <source>
        <dbReference type="Pfam" id="PF01847"/>
    </source>
</evidence>
<sequence>MSKENENGELKSGSDRLKAFVRFLNKTNRDVDVIWLNYEGQRTLHPEQFLDVNTYVTHPWIFRDSSSRAKLLGSREEIYQPQFWLNTMPMVERSNNAQLKPKRTIVYITLPVYTLKVRCLEVVRKYLNKLEDAETLCIPRTLKAELLQQCV</sequence>
<reference evidence="4" key="1">
    <citation type="submission" date="2011-05" db="EMBL/GenBank/DDBJ databases">
        <authorList>
            <person name="Richards S.R."/>
            <person name="Qu J."/>
            <person name="Jiang H."/>
            <person name="Jhangiani S.N."/>
            <person name="Agravi P."/>
            <person name="Goodspeed R."/>
            <person name="Gross S."/>
            <person name="Mandapat C."/>
            <person name="Jackson L."/>
            <person name="Mathew T."/>
            <person name="Pu L."/>
            <person name="Thornton R."/>
            <person name="Saada N."/>
            <person name="Wilczek-Boney K.B."/>
            <person name="Lee S."/>
            <person name="Kovar C."/>
            <person name="Wu Y."/>
            <person name="Scherer S.E."/>
            <person name="Worley K.C."/>
            <person name="Muzny D.M."/>
            <person name="Gibbs R."/>
        </authorList>
    </citation>
    <scope>NUCLEOTIDE SEQUENCE</scope>
    <source>
        <strain evidence="4">Brora</strain>
    </source>
</reference>
<dbReference type="CDD" id="cd05468">
    <property type="entry name" value="pVHL"/>
    <property type="match status" value="1"/>
</dbReference>
<name>T1J7I0_STRMM</name>
<reference evidence="3" key="2">
    <citation type="submission" date="2015-02" db="UniProtKB">
        <authorList>
            <consortium name="EnsemblMetazoa"/>
        </authorList>
    </citation>
    <scope>IDENTIFICATION</scope>
</reference>
<dbReference type="SUPFAM" id="SSF49468">
    <property type="entry name" value="VHL"/>
    <property type="match status" value="1"/>
</dbReference>
<dbReference type="EMBL" id="JH431929">
    <property type="status" value="NOT_ANNOTATED_CDS"/>
    <property type="molecule type" value="Genomic_DNA"/>
</dbReference>
<evidence type="ECO:0000313" key="3">
    <source>
        <dbReference type="EnsemblMetazoa" id="SMAR009629-PA"/>
    </source>
</evidence>
<dbReference type="InterPro" id="IPR037140">
    <property type="entry name" value="VHL_beta_dom_sf"/>
</dbReference>
<dbReference type="AlphaFoldDB" id="T1J7I0"/>
<accession>T1J7I0</accession>